<evidence type="ECO:0000259" key="11">
    <source>
        <dbReference type="Pfam" id="PF00685"/>
    </source>
</evidence>
<evidence type="ECO:0000256" key="8">
    <source>
        <dbReference type="ARBA" id="ARBA00093194"/>
    </source>
</evidence>
<sequence length="259" mass="30548">MALVTSLEGQPQLREVSGIPLQASTVDNWSQIQNFEAKPDDLLICTYPKSGTTWIQEIVDMIEQNGDVEKCQRAIIQHRHPFIEWARPPQPSARNAKDCMVSYYHFQRMNQILPDPGTWEEYFETFISGKVAWGSWYDHVKGWWDIKDRYQVLFLFYEDIKRDPKREIQKVMQFMGKNLDETVLDKIVQETSFEKMKENPMTNRSTVPKSILDQSISPFMRKGTVGDWKNHFTVAQNERFDEIYRQKMEGTSINFFTEL</sequence>
<dbReference type="AlphaFoldDB" id="A0A452V4W1"/>
<evidence type="ECO:0000256" key="5">
    <source>
        <dbReference type="ARBA" id="ARBA00048219"/>
    </source>
</evidence>
<proteinExistence type="inferred from homology"/>
<comment type="catalytic activity">
    <reaction evidence="8">
        <text>3,3',5'-triiodo-L-thyronine + 3'-phosphoadenylyl sulfate = 3,3',5'-triiodo-L-thyronine sulfate + adenosine 3',5'-bisphosphate + H(+)</text>
        <dbReference type="Rhea" id="RHEA:67888"/>
        <dbReference type="ChEBI" id="CHEBI:15378"/>
        <dbReference type="ChEBI" id="CHEBI:57261"/>
        <dbReference type="ChEBI" id="CHEBI:58339"/>
        <dbReference type="ChEBI" id="CHEBI:58343"/>
        <dbReference type="ChEBI" id="CHEBI:176513"/>
    </reaction>
    <physiologicalReaction direction="left-to-right" evidence="8">
        <dbReference type="Rhea" id="RHEA:67889"/>
    </physiologicalReaction>
</comment>
<evidence type="ECO:0000256" key="3">
    <source>
        <dbReference type="ARBA" id="ARBA00022490"/>
    </source>
</evidence>
<dbReference type="EC" id="2.8.2.-" evidence="10"/>
<dbReference type="GeneTree" id="ENSGT00940000160912"/>
<dbReference type="InterPro" id="IPR027417">
    <property type="entry name" value="P-loop_NTPase"/>
</dbReference>
<comment type="catalytic activity">
    <reaction evidence="9">
        <text>3,3'-diiodo-L-thyronine + 3'-phosphoadenylyl sulfate = 3,3'-diiodo-L-thyronine sulfate + adenosine 3',5'-bisphosphate + H(+)</text>
        <dbReference type="Rhea" id="RHEA:67892"/>
        <dbReference type="ChEBI" id="CHEBI:15378"/>
        <dbReference type="ChEBI" id="CHEBI:58339"/>
        <dbReference type="ChEBI" id="CHEBI:58343"/>
        <dbReference type="ChEBI" id="CHEBI:176514"/>
        <dbReference type="ChEBI" id="CHEBI:176515"/>
    </reaction>
    <physiologicalReaction direction="left-to-right" evidence="9">
        <dbReference type="Rhea" id="RHEA:67893"/>
    </physiologicalReaction>
</comment>
<evidence type="ECO:0000256" key="6">
    <source>
        <dbReference type="ARBA" id="ARBA00052984"/>
    </source>
</evidence>
<comment type="catalytic activity">
    <reaction evidence="6">
        <text>a phenol + 3'-phosphoadenylyl sulfate = an aryl sulfate + adenosine 3',5'-bisphosphate + H(+)</text>
        <dbReference type="Rhea" id="RHEA:12164"/>
        <dbReference type="ChEBI" id="CHEBI:15378"/>
        <dbReference type="ChEBI" id="CHEBI:33853"/>
        <dbReference type="ChEBI" id="CHEBI:58339"/>
        <dbReference type="ChEBI" id="CHEBI:58343"/>
        <dbReference type="ChEBI" id="CHEBI:140317"/>
        <dbReference type="EC" id="2.8.2.1"/>
    </reaction>
    <physiologicalReaction direction="left-to-right" evidence="6">
        <dbReference type="Rhea" id="RHEA:12165"/>
    </physiologicalReaction>
</comment>
<comment type="catalytic activity">
    <reaction evidence="7">
        <text>3,3',5-triiodo-L-thyronine + 3'-phosphoadenylyl sulfate = 3,3',5-triiodo-L-thyronine sulfate + adenosine 3',5'-bisphosphate + H(+)</text>
        <dbReference type="Rhea" id="RHEA:67876"/>
        <dbReference type="ChEBI" id="CHEBI:15378"/>
        <dbReference type="ChEBI" id="CHEBI:58339"/>
        <dbReference type="ChEBI" id="CHEBI:58343"/>
        <dbReference type="ChEBI" id="CHEBI:176511"/>
        <dbReference type="ChEBI" id="CHEBI:533015"/>
    </reaction>
    <physiologicalReaction direction="left-to-right" evidence="7">
        <dbReference type="Rhea" id="RHEA:67877"/>
    </physiologicalReaction>
</comment>
<evidence type="ECO:0000256" key="2">
    <source>
        <dbReference type="ARBA" id="ARBA00005771"/>
    </source>
</evidence>
<organism evidence="12">
    <name type="scientific">Ursus maritimus</name>
    <name type="common">Polar bear</name>
    <name type="synonym">Thalarctos maritimus</name>
    <dbReference type="NCBI Taxonomy" id="29073"/>
    <lineage>
        <taxon>Eukaryota</taxon>
        <taxon>Metazoa</taxon>
        <taxon>Chordata</taxon>
        <taxon>Craniata</taxon>
        <taxon>Vertebrata</taxon>
        <taxon>Euteleostomi</taxon>
        <taxon>Mammalia</taxon>
        <taxon>Eutheria</taxon>
        <taxon>Laurasiatheria</taxon>
        <taxon>Carnivora</taxon>
        <taxon>Caniformia</taxon>
        <taxon>Ursidae</taxon>
        <taxon>Ursus</taxon>
    </lineage>
</organism>
<protein>
    <recommendedName>
        <fullName evidence="10">Sulfotransferase</fullName>
        <ecNumber evidence="10">2.8.2.-</ecNumber>
    </recommendedName>
</protein>
<gene>
    <name evidence="12" type="primary">SULT1C2</name>
</gene>
<comment type="subcellular location">
    <subcellularLocation>
        <location evidence="1">Cytoplasm</location>
    </subcellularLocation>
</comment>
<dbReference type="FunFam" id="3.40.50.300:FF:000433">
    <property type="entry name" value="Estrogen sulfotransferase"/>
    <property type="match status" value="1"/>
</dbReference>
<accession>A0A452V4W1</accession>
<dbReference type="GO" id="GO:0004062">
    <property type="term" value="F:aryl sulfotransferase activity"/>
    <property type="evidence" value="ECO:0007669"/>
    <property type="project" value="UniProtKB-EC"/>
</dbReference>
<comment type="similarity">
    <text evidence="2 10">Belongs to the sulfotransferase 1 family.</text>
</comment>
<comment type="catalytic activity">
    <reaction evidence="5">
        <text>4-ethylphenol + 3'-phosphoadenylyl sulfate = 4-ethylphenyl sulfate + adenosine 3',5'-bisphosphate + H(+)</text>
        <dbReference type="Rhea" id="RHEA:70607"/>
        <dbReference type="ChEBI" id="CHEBI:15378"/>
        <dbReference type="ChEBI" id="CHEBI:49584"/>
        <dbReference type="ChEBI" id="CHEBI:58339"/>
        <dbReference type="ChEBI" id="CHEBI:58343"/>
        <dbReference type="ChEBI" id="CHEBI:133681"/>
    </reaction>
    <physiologicalReaction direction="left-to-right" evidence="5">
        <dbReference type="Rhea" id="RHEA:70608"/>
    </physiologicalReaction>
</comment>
<name>A0A452V4W1_URSMA</name>
<dbReference type="Pfam" id="PF00685">
    <property type="entry name" value="Sulfotransfer_1"/>
    <property type="match status" value="2"/>
</dbReference>
<evidence type="ECO:0000256" key="10">
    <source>
        <dbReference type="RuleBase" id="RU361155"/>
    </source>
</evidence>
<evidence type="ECO:0000256" key="9">
    <source>
        <dbReference type="ARBA" id="ARBA00093259"/>
    </source>
</evidence>
<evidence type="ECO:0000313" key="12">
    <source>
        <dbReference type="Ensembl" id="ENSUMAP00000028514"/>
    </source>
</evidence>
<dbReference type="GO" id="GO:0051923">
    <property type="term" value="P:sulfation"/>
    <property type="evidence" value="ECO:0007669"/>
    <property type="project" value="UniProtKB-ARBA"/>
</dbReference>
<dbReference type="InterPro" id="IPR000863">
    <property type="entry name" value="Sulfotransferase_dom"/>
</dbReference>
<evidence type="ECO:0000256" key="1">
    <source>
        <dbReference type="ARBA" id="ARBA00004496"/>
    </source>
</evidence>
<feature type="domain" description="Sulfotransferase" evidence="11">
    <location>
        <begin position="93"/>
        <end position="251"/>
    </location>
</feature>
<dbReference type="SUPFAM" id="SSF52540">
    <property type="entry name" value="P-loop containing nucleoside triphosphate hydrolases"/>
    <property type="match status" value="1"/>
</dbReference>
<reference evidence="12" key="1">
    <citation type="submission" date="2019-03" db="UniProtKB">
        <authorList>
            <consortium name="Ensembl"/>
        </authorList>
    </citation>
    <scope>IDENTIFICATION</scope>
</reference>
<dbReference type="Gene3D" id="3.40.50.300">
    <property type="entry name" value="P-loop containing nucleotide triphosphate hydrolases"/>
    <property type="match status" value="1"/>
</dbReference>
<evidence type="ECO:0000256" key="4">
    <source>
        <dbReference type="ARBA" id="ARBA00022679"/>
    </source>
</evidence>
<keyword evidence="4 10" id="KW-0808">Transferase</keyword>
<dbReference type="Ensembl" id="ENSUMAT00000033722.1">
    <property type="protein sequence ID" value="ENSUMAP00000028514.1"/>
    <property type="gene ID" value="ENSUMAG00000020704.1"/>
</dbReference>
<evidence type="ECO:0000256" key="7">
    <source>
        <dbReference type="ARBA" id="ARBA00093189"/>
    </source>
</evidence>
<dbReference type="GO" id="GO:0005737">
    <property type="term" value="C:cytoplasm"/>
    <property type="evidence" value="ECO:0007669"/>
    <property type="project" value="UniProtKB-SubCell"/>
</dbReference>
<feature type="domain" description="Sulfotransferase" evidence="11">
    <location>
        <begin position="39"/>
        <end position="86"/>
    </location>
</feature>
<dbReference type="PANTHER" id="PTHR11783">
    <property type="entry name" value="SULFOTRANSFERASE SULT"/>
    <property type="match status" value="1"/>
</dbReference>
<keyword evidence="3" id="KW-0963">Cytoplasm</keyword>